<reference evidence="2 3" key="1">
    <citation type="journal article" date="2014" name="Int. J. Syst. Evol. Microbiol.">
        <title>Brachybacterium ginsengisoli sp. nov., isolated from soil of a ginseng field.</title>
        <authorList>
            <person name="Hoang V.A."/>
            <person name="Kim Y.J."/>
            <person name="Nguyen N.L."/>
            <person name="Yang D.C."/>
        </authorList>
    </citation>
    <scope>NUCLEOTIDE SEQUENCE [LARGE SCALE GENOMIC DNA]</scope>
    <source>
        <strain evidence="2 3">DCY80</strain>
    </source>
</reference>
<dbReference type="EMBL" id="CP023564">
    <property type="protein sequence ID" value="ATG56064.1"/>
    <property type="molecule type" value="Genomic_DNA"/>
</dbReference>
<dbReference type="NCBIfam" id="NF047843">
    <property type="entry name" value="MST_Rv0443"/>
    <property type="match status" value="1"/>
</dbReference>
<protein>
    <submittedName>
        <fullName evidence="2">Aspartate/tyrosine/aromatic aminotransferase</fullName>
    </submittedName>
</protein>
<evidence type="ECO:0000313" key="2">
    <source>
        <dbReference type="EMBL" id="ATG56064.1"/>
    </source>
</evidence>
<dbReference type="Gene3D" id="1.20.120.450">
    <property type="entry name" value="dinb family like domain"/>
    <property type="match status" value="1"/>
</dbReference>
<evidence type="ECO:0000259" key="1">
    <source>
        <dbReference type="Pfam" id="PF12867"/>
    </source>
</evidence>
<dbReference type="KEGG" id="bgg:CFK41_15705"/>
<dbReference type="RefSeq" id="WP_096800524.1">
    <property type="nucleotide sequence ID" value="NZ_CP023564.1"/>
</dbReference>
<dbReference type="InterPro" id="IPR034660">
    <property type="entry name" value="DinB/YfiT-like"/>
</dbReference>
<keyword evidence="3" id="KW-1185">Reference proteome</keyword>
<dbReference type="Proteomes" id="UP000217889">
    <property type="component" value="Chromosome"/>
</dbReference>
<dbReference type="AlphaFoldDB" id="A0A291H126"/>
<feature type="domain" description="DinB-like" evidence="1">
    <location>
        <begin position="25"/>
        <end position="159"/>
    </location>
</feature>
<gene>
    <name evidence="2" type="ORF">CFK41_15705</name>
</gene>
<keyword evidence="2" id="KW-0808">Transferase</keyword>
<organism evidence="2 3">
    <name type="scientific">Brachybacterium ginsengisoli</name>
    <dbReference type="NCBI Taxonomy" id="1331682"/>
    <lineage>
        <taxon>Bacteria</taxon>
        <taxon>Bacillati</taxon>
        <taxon>Actinomycetota</taxon>
        <taxon>Actinomycetes</taxon>
        <taxon>Micrococcales</taxon>
        <taxon>Dermabacteraceae</taxon>
        <taxon>Brachybacterium</taxon>
    </lineage>
</organism>
<dbReference type="GO" id="GO:0008483">
    <property type="term" value="F:transaminase activity"/>
    <property type="evidence" value="ECO:0007669"/>
    <property type="project" value="UniProtKB-KW"/>
</dbReference>
<sequence>MDALDILRDLVSRPRDAAERLRPDLNSVTLNARPGGHDNSVAWLLWHTGREIDVQLSALSGDEEVWTTRGFADRFDLGEIGDSVGYGHSSAEARRILVEDAEGLLEYVDAALAAIDSYLEMVTTPDLEDVIDEQWDPPVTRGARLVSIVDDAIQHIAQAAYALGMPERG</sequence>
<dbReference type="Pfam" id="PF12867">
    <property type="entry name" value="DinB_2"/>
    <property type="match status" value="1"/>
</dbReference>
<dbReference type="InterPro" id="IPR024775">
    <property type="entry name" value="DinB-like"/>
</dbReference>
<keyword evidence="2" id="KW-0032">Aminotransferase</keyword>
<evidence type="ECO:0000313" key="3">
    <source>
        <dbReference type="Proteomes" id="UP000217889"/>
    </source>
</evidence>
<dbReference type="OrthoDB" id="2363925at2"/>
<accession>A0A291H126</accession>
<name>A0A291H126_9MICO</name>
<dbReference type="SUPFAM" id="SSF109854">
    <property type="entry name" value="DinB/YfiT-like putative metalloenzymes"/>
    <property type="match status" value="1"/>
</dbReference>
<proteinExistence type="predicted"/>